<name>A0AA36H0A1_CYLNA</name>
<organism evidence="1 2">
    <name type="scientific">Cylicocyclus nassatus</name>
    <name type="common">Nematode worm</name>
    <dbReference type="NCBI Taxonomy" id="53992"/>
    <lineage>
        <taxon>Eukaryota</taxon>
        <taxon>Metazoa</taxon>
        <taxon>Ecdysozoa</taxon>
        <taxon>Nematoda</taxon>
        <taxon>Chromadorea</taxon>
        <taxon>Rhabditida</taxon>
        <taxon>Rhabditina</taxon>
        <taxon>Rhabditomorpha</taxon>
        <taxon>Strongyloidea</taxon>
        <taxon>Strongylidae</taxon>
        <taxon>Cylicocyclus</taxon>
    </lineage>
</organism>
<gene>
    <name evidence="1" type="ORF">CYNAS_LOCUS13658</name>
</gene>
<proteinExistence type="predicted"/>
<sequence>MLGRIIPRDTLKLLEREAITAVQLVMPLASSNQENPVSTEFDNVEAIKIEDDTFSKPQEGKSNKWSFDKKRPLNIQLPKDTVTILKYPKNVPIPPCPKEIESRNWEKAFKEASVYLIGTAHFSRKSEEDVTKTIKETQPDLVMVELCPSRIAVLSMDEKTLLKEESELNTQKILTTIKQNGVVQGVLHILLLSLSAQIARKLSMAPGVECRAAHKAAMQTPLCRLVLGDRPIQVTLQRALGSLTLREKIKFSWHLIVSHNTSITLEEVEKCKERDMTEQLLAEMASDFPKLSKVFVDERDAFMTHALHSLLIRNTFDKRMSWEKHIGMNWQPLRVVAVVGIGHTPGIIAHWDEPVNISPLLSVPPPSKSAKIAKLAFRAALWGGVGFLLYQSGVRIARKLS</sequence>
<dbReference type="PANTHER" id="PTHR21530:SF7">
    <property type="entry name" value="TRAB DOMAIN-CONTAINING PROTEIN"/>
    <property type="match status" value="1"/>
</dbReference>
<protein>
    <recommendedName>
        <fullName evidence="3">TraB domain-containing protein</fullName>
    </recommendedName>
</protein>
<keyword evidence="2" id="KW-1185">Reference proteome</keyword>
<dbReference type="AlphaFoldDB" id="A0AA36H0A1"/>
<dbReference type="InterPro" id="IPR002816">
    <property type="entry name" value="TraB/PrgY/GumN_fam"/>
</dbReference>
<accession>A0AA36H0A1</accession>
<dbReference type="InterPro" id="IPR046345">
    <property type="entry name" value="TraB_PrgY-like"/>
</dbReference>
<dbReference type="EMBL" id="CATQJL010000305">
    <property type="protein sequence ID" value="CAJ0601675.1"/>
    <property type="molecule type" value="Genomic_DNA"/>
</dbReference>
<comment type="caution">
    <text evidence="1">The sequence shown here is derived from an EMBL/GenBank/DDBJ whole genome shotgun (WGS) entry which is preliminary data.</text>
</comment>
<dbReference type="CDD" id="cd14726">
    <property type="entry name" value="TraB_PrgY-like"/>
    <property type="match status" value="1"/>
</dbReference>
<evidence type="ECO:0000313" key="1">
    <source>
        <dbReference type="EMBL" id="CAJ0601675.1"/>
    </source>
</evidence>
<dbReference type="Proteomes" id="UP001176961">
    <property type="component" value="Unassembled WGS sequence"/>
</dbReference>
<dbReference type="PANTHER" id="PTHR21530">
    <property type="entry name" value="PHEROMONE SHUTDOWN PROTEIN"/>
    <property type="match status" value="1"/>
</dbReference>
<evidence type="ECO:0000313" key="2">
    <source>
        <dbReference type="Proteomes" id="UP001176961"/>
    </source>
</evidence>
<dbReference type="Pfam" id="PF01963">
    <property type="entry name" value="TraB_PrgY_gumN"/>
    <property type="match status" value="1"/>
</dbReference>
<evidence type="ECO:0008006" key="3">
    <source>
        <dbReference type="Google" id="ProtNLM"/>
    </source>
</evidence>
<reference evidence="1" key="1">
    <citation type="submission" date="2023-07" db="EMBL/GenBank/DDBJ databases">
        <authorList>
            <consortium name="CYATHOMIX"/>
        </authorList>
    </citation>
    <scope>NUCLEOTIDE SEQUENCE</scope>
    <source>
        <strain evidence="1">N/A</strain>
    </source>
</reference>